<feature type="chain" id="PRO_5043042321" evidence="1">
    <location>
        <begin position="18"/>
        <end position="116"/>
    </location>
</feature>
<gene>
    <name evidence="2" type="ORF">C8A05DRAFT_18961</name>
</gene>
<dbReference type="AlphaFoldDB" id="A0AAN6MCP5"/>
<feature type="signal peptide" evidence="1">
    <location>
        <begin position="1"/>
        <end position="17"/>
    </location>
</feature>
<protein>
    <submittedName>
        <fullName evidence="2">Uncharacterized protein</fullName>
    </submittedName>
</protein>
<reference evidence="2" key="2">
    <citation type="submission" date="2023-05" db="EMBL/GenBank/DDBJ databases">
        <authorList>
            <consortium name="Lawrence Berkeley National Laboratory"/>
            <person name="Steindorff A."/>
            <person name="Hensen N."/>
            <person name="Bonometti L."/>
            <person name="Westerberg I."/>
            <person name="Brannstrom I.O."/>
            <person name="Guillou S."/>
            <person name="Cros-Aarteil S."/>
            <person name="Calhoun S."/>
            <person name="Haridas S."/>
            <person name="Kuo A."/>
            <person name="Mondo S."/>
            <person name="Pangilinan J."/>
            <person name="Riley R."/>
            <person name="Labutti K."/>
            <person name="Andreopoulos B."/>
            <person name="Lipzen A."/>
            <person name="Chen C."/>
            <person name="Yanf M."/>
            <person name="Daum C."/>
            <person name="Ng V."/>
            <person name="Clum A."/>
            <person name="Ohm R."/>
            <person name="Martin F."/>
            <person name="Silar P."/>
            <person name="Natvig D."/>
            <person name="Lalanne C."/>
            <person name="Gautier V."/>
            <person name="Ament-Velasquez S.L."/>
            <person name="Kruys A."/>
            <person name="Hutchinson M.I."/>
            <person name="Powell A.J."/>
            <person name="Barry K."/>
            <person name="Miller A.N."/>
            <person name="Grigoriev I.V."/>
            <person name="Debuchy R."/>
            <person name="Gladieux P."/>
            <person name="Thoren M.H."/>
            <person name="Johannesson H."/>
        </authorList>
    </citation>
    <scope>NUCLEOTIDE SEQUENCE</scope>
    <source>
        <strain evidence="2">CBS 103.79</strain>
    </source>
</reference>
<evidence type="ECO:0000313" key="3">
    <source>
        <dbReference type="Proteomes" id="UP001303889"/>
    </source>
</evidence>
<name>A0AAN6MCP5_9PEZI</name>
<dbReference type="EMBL" id="MU855931">
    <property type="protein sequence ID" value="KAK3898471.1"/>
    <property type="molecule type" value="Genomic_DNA"/>
</dbReference>
<dbReference type="Proteomes" id="UP001303889">
    <property type="component" value="Unassembled WGS sequence"/>
</dbReference>
<evidence type="ECO:0000256" key="1">
    <source>
        <dbReference type="SAM" id="SignalP"/>
    </source>
</evidence>
<evidence type="ECO:0000313" key="2">
    <source>
        <dbReference type="EMBL" id="KAK3898471.1"/>
    </source>
</evidence>
<accession>A0AAN6MCP5</accession>
<organism evidence="2 3">
    <name type="scientific">Staphylotrichum tortipilum</name>
    <dbReference type="NCBI Taxonomy" id="2831512"/>
    <lineage>
        <taxon>Eukaryota</taxon>
        <taxon>Fungi</taxon>
        <taxon>Dikarya</taxon>
        <taxon>Ascomycota</taxon>
        <taxon>Pezizomycotina</taxon>
        <taxon>Sordariomycetes</taxon>
        <taxon>Sordariomycetidae</taxon>
        <taxon>Sordariales</taxon>
        <taxon>Chaetomiaceae</taxon>
        <taxon>Staphylotrichum</taxon>
    </lineage>
</organism>
<proteinExistence type="predicted"/>
<sequence length="116" mass="12126">MRFTLAVALLTATLGLASPVEDNSSPVEVAVPLEARAVEAADSSPLEKRACVSNGCKCVSGLRQGQYCGACVWKGSYVITAKRNLKHIYECSSSGACCDYGTASDCNTGHGRCGPY</sequence>
<keyword evidence="1" id="KW-0732">Signal</keyword>
<comment type="caution">
    <text evidence="2">The sequence shown here is derived from an EMBL/GenBank/DDBJ whole genome shotgun (WGS) entry which is preliminary data.</text>
</comment>
<reference evidence="2" key="1">
    <citation type="journal article" date="2023" name="Mol. Phylogenet. Evol.">
        <title>Genome-scale phylogeny and comparative genomics of the fungal order Sordariales.</title>
        <authorList>
            <person name="Hensen N."/>
            <person name="Bonometti L."/>
            <person name="Westerberg I."/>
            <person name="Brannstrom I.O."/>
            <person name="Guillou S."/>
            <person name="Cros-Aarteil S."/>
            <person name="Calhoun S."/>
            <person name="Haridas S."/>
            <person name="Kuo A."/>
            <person name="Mondo S."/>
            <person name="Pangilinan J."/>
            <person name="Riley R."/>
            <person name="LaButti K."/>
            <person name="Andreopoulos B."/>
            <person name="Lipzen A."/>
            <person name="Chen C."/>
            <person name="Yan M."/>
            <person name="Daum C."/>
            <person name="Ng V."/>
            <person name="Clum A."/>
            <person name="Steindorff A."/>
            <person name="Ohm R.A."/>
            <person name="Martin F."/>
            <person name="Silar P."/>
            <person name="Natvig D.O."/>
            <person name="Lalanne C."/>
            <person name="Gautier V."/>
            <person name="Ament-Velasquez S.L."/>
            <person name="Kruys A."/>
            <person name="Hutchinson M.I."/>
            <person name="Powell A.J."/>
            <person name="Barry K."/>
            <person name="Miller A.N."/>
            <person name="Grigoriev I.V."/>
            <person name="Debuchy R."/>
            <person name="Gladieux P."/>
            <person name="Hiltunen Thoren M."/>
            <person name="Johannesson H."/>
        </authorList>
    </citation>
    <scope>NUCLEOTIDE SEQUENCE</scope>
    <source>
        <strain evidence="2">CBS 103.79</strain>
    </source>
</reference>
<keyword evidence="3" id="KW-1185">Reference proteome</keyword>